<dbReference type="EMBL" id="GBXM01060176">
    <property type="protein sequence ID" value="JAH48401.1"/>
    <property type="molecule type" value="Transcribed_RNA"/>
</dbReference>
<organism evidence="1">
    <name type="scientific">Anguilla anguilla</name>
    <name type="common">European freshwater eel</name>
    <name type="synonym">Muraena anguilla</name>
    <dbReference type="NCBI Taxonomy" id="7936"/>
    <lineage>
        <taxon>Eukaryota</taxon>
        <taxon>Metazoa</taxon>
        <taxon>Chordata</taxon>
        <taxon>Craniata</taxon>
        <taxon>Vertebrata</taxon>
        <taxon>Euteleostomi</taxon>
        <taxon>Actinopterygii</taxon>
        <taxon>Neopterygii</taxon>
        <taxon>Teleostei</taxon>
        <taxon>Anguilliformes</taxon>
        <taxon>Anguillidae</taxon>
        <taxon>Anguilla</taxon>
    </lineage>
</organism>
<sequence length="41" mass="4582">MPQTMLPHISGCVNFHFHIYTSGYDNSVELEISLASVCLIN</sequence>
<evidence type="ECO:0000313" key="1">
    <source>
        <dbReference type="EMBL" id="JAH48401.1"/>
    </source>
</evidence>
<name>A0A0E9T427_ANGAN</name>
<reference evidence="1" key="2">
    <citation type="journal article" date="2015" name="Fish Shellfish Immunol.">
        <title>Early steps in the European eel (Anguilla anguilla)-Vibrio vulnificus interaction in the gills: Role of the RtxA13 toxin.</title>
        <authorList>
            <person name="Callol A."/>
            <person name="Pajuelo D."/>
            <person name="Ebbesson L."/>
            <person name="Teles M."/>
            <person name="MacKenzie S."/>
            <person name="Amaro C."/>
        </authorList>
    </citation>
    <scope>NUCLEOTIDE SEQUENCE</scope>
</reference>
<accession>A0A0E9T427</accession>
<protein>
    <submittedName>
        <fullName evidence="1">Uncharacterized protein</fullName>
    </submittedName>
</protein>
<reference evidence="1" key="1">
    <citation type="submission" date="2014-11" db="EMBL/GenBank/DDBJ databases">
        <authorList>
            <person name="Amaro Gonzalez C."/>
        </authorList>
    </citation>
    <scope>NUCLEOTIDE SEQUENCE</scope>
</reference>
<proteinExistence type="predicted"/>
<dbReference type="AlphaFoldDB" id="A0A0E9T427"/>